<comment type="similarity">
    <text evidence="10">Belongs to the DHHC palmitoyltransferase family.</text>
</comment>
<feature type="domain" description="Palmitoyltransferase DHHC" evidence="11">
    <location>
        <begin position="110"/>
        <end position="237"/>
    </location>
</feature>
<evidence type="ECO:0000256" key="6">
    <source>
        <dbReference type="ARBA" id="ARBA00023139"/>
    </source>
</evidence>
<comment type="subcellular location">
    <subcellularLocation>
        <location evidence="1">Membrane</location>
        <topology evidence="1">Multi-pass membrane protein</topology>
    </subcellularLocation>
</comment>
<dbReference type="EMBL" id="QEAP01000034">
    <property type="protein sequence ID" value="TPX76874.1"/>
    <property type="molecule type" value="Genomic_DNA"/>
</dbReference>
<keyword evidence="5 10" id="KW-0472">Membrane</keyword>
<keyword evidence="6" id="KW-0564">Palmitate</keyword>
<evidence type="ECO:0000256" key="4">
    <source>
        <dbReference type="ARBA" id="ARBA00022989"/>
    </source>
</evidence>
<keyword evidence="13" id="KW-1185">Reference proteome</keyword>
<evidence type="ECO:0000256" key="10">
    <source>
        <dbReference type="RuleBase" id="RU079119"/>
    </source>
</evidence>
<dbReference type="STRING" id="246404.A0A507FKM5"/>
<dbReference type="GO" id="GO:0019706">
    <property type="term" value="F:protein-cysteine S-palmitoyltransferase activity"/>
    <property type="evidence" value="ECO:0007669"/>
    <property type="project" value="UniProtKB-EC"/>
</dbReference>
<keyword evidence="8 10" id="KW-0012">Acyltransferase</keyword>
<dbReference type="OrthoDB" id="9909019at2759"/>
<dbReference type="PANTHER" id="PTHR22883">
    <property type="entry name" value="ZINC FINGER DHHC DOMAIN CONTAINING PROTEIN"/>
    <property type="match status" value="1"/>
</dbReference>
<comment type="catalytic activity">
    <reaction evidence="9 10">
        <text>L-cysteinyl-[protein] + hexadecanoyl-CoA = S-hexadecanoyl-L-cysteinyl-[protein] + CoA</text>
        <dbReference type="Rhea" id="RHEA:36683"/>
        <dbReference type="Rhea" id="RHEA-COMP:10131"/>
        <dbReference type="Rhea" id="RHEA-COMP:11032"/>
        <dbReference type="ChEBI" id="CHEBI:29950"/>
        <dbReference type="ChEBI" id="CHEBI:57287"/>
        <dbReference type="ChEBI" id="CHEBI:57379"/>
        <dbReference type="ChEBI" id="CHEBI:74151"/>
        <dbReference type="EC" id="2.3.1.225"/>
    </reaction>
</comment>
<evidence type="ECO:0000256" key="5">
    <source>
        <dbReference type="ARBA" id="ARBA00023136"/>
    </source>
</evidence>
<dbReference type="PANTHER" id="PTHR22883:SF203">
    <property type="entry name" value="PALMITOYLTRANSFERASE"/>
    <property type="match status" value="1"/>
</dbReference>
<evidence type="ECO:0000256" key="7">
    <source>
        <dbReference type="ARBA" id="ARBA00023288"/>
    </source>
</evidence>
<keyword evidence="4 10" id="KW-1133">Transmembrane helix</keyword>
<evidence type="ECO:0000256" key="3">
    <source>
        <dbReference type="ARBA" id="ARBA00022692"/>
    </source>
</evidence>
<organism evidence="12 13">
    <name type="scientific">Chytriomyces confervae</name>
    <dbReference type="NCBI Taxonomy" id="246404"/>
    <lineage>
        <taxon>Eukaryota</taxon>
        <taxon>Fungi</taxon>
        <taxon>Fungi incertae sedis</taxon>
        <taxon>Chytridiomycota</taxon>
        <taxon>Chytridiomycota incertae sedis</taxon>
        <taxon>Chytridiomycetes</taxon>
        <taxon>Chytridiales</taxon>
        <taxon>Chytriomycetaceae</taxon>
        <taxon>Chytriomyces</taxon>
    </lineage>
</organism>
<name>A0A507FKM5_9FUNG</name>
<keyword evidence="7" id="KW-0449">Lipoprotein</keyword>
<proteinExistence type="inferred from homology"/>
<evidence type="ECO:0000256" key="8">
    <source>
        <dbReference type="ARBA" id="ARBA00023315"/>
    </source>
</evidence>
<sequence length="277" mass="30402">MDSTQTNPFDSHIANPRINGFSYPPDARQIAVGVYIAFSSAVVFTLCINVVDQGAARVYLVAVFTALLLSMLGNGFALSCSNPVDPHVSAVWKSGVEGKLDEPPTDDRVSKFCWVCKAHVETDSLHCRYCDKCIPRLDHHCFYVNNCIGRRNYGLYISSLISIFLYSSAQAAASVVSFVAAAQKPSKVGAFNLSLPAFQSIVLIPGILSFAFSIFIADLLRLHILLYFKGMTTLEYSHYLDERTGSKTMSIGQVLFPKKRKAKAIVPDTADVEQEGI</sequence>
<evidence type="ECO:0000256" key="9">
    <source>
        <dbReference type="ARBA" id="ARBA00048048"/>
    </source>
</evidence>
<dbReference type="GO" id="GO:0016020">
    <property type="term" value="C:membrane"/>
    <property type="evidence" value="ECO:0007669"/>
    <property type="project" value="UniProtKB-SubCell"/>
</dbReference>
<evidence type="ECO:0000259" key="11">
    <source>
        <dbReference type="Pfam" id="PF01529"/>
    </source>
</evidence>
<dbReference type="PROSITE" id="PS50216">
    <property type="entry name" value="DHHC"/>
    <property type="match status" value="1"/>
</dbReference>
<evidence type="ECO:0000256" key="1">
    <source>
        <dbReference type="ARBA" id="ARBA00004141"/>
    </source>
</evidence>
<dbReference type="EC" id="2.3.1.225" evidence="10"/>
<feature type="transmembrane region" description="Helical" evidence="10">
    <location>
        <begin position="193"/>
        <end position="217"/>
    </location>
</feature>
<dbReference type="InterPro" id="IPR001594">
    <property type="entry name" value="Palmitoyltrfase_DHHC"/>
</dbReference>
<feature type="transmembrane region" description="Helical" evidence="10">
    <location>
        <begin position="58"/>
        <end position="78"/>
    </location>
</feature>
<gene>
    <name evidence="12" type="ORF">CcCBS67573_g01845</name>
</gene>
<evidence type="ECO:0000256" key="2">
    <source>
        <dbReference type="ARBA" id="ARBA00022679"/>
    </source>
</evidence>
<reference evidence="12 13" key="1">
    <citation type="journal article" date="2019" name="Sci. Rep.">
        <title>Comparative genomics of chytrid fungi reveal insights into the obligate biotrophic and pathogenic lifestyle of Synchytrium endobioticum.</title>
        <authorList>
            <person name="van de Vossenberg B.T.L.H."/>
            <person name="Warris S."/>
            <person name="Nguyen H.D.T."/>
            <person name="van Gent-Pelzer M.P.E."/>
            <person name="Joly D.L."/>
            <person name="van de Geest H.C."/>
            <person name="Bonants P.J.M."/>
            <person name="Smith D.S."/>
            <person name="Levesque C.A."/>
            <person name="van der Lee T.A.J."/>
        </authorList>
    </citation>
    <scope>NUCLEOTIDE SEQUENCE [LARGE SCALE GENOMIC DNA]</scope>
    <source>
        <strain evidence="12 13">CBS 675.73</strain>
    </source>
</reference>
<dbReference type="GO" id="GO:0005783">
    <property type="term" value="C:endoplasmic reticulum"/>
    <property type="evidence" value="ECO:0007669"/>
    <property type="project" value="TreeGrafter"/>
</dbReference>
<dbReference type="AlphaFoldDB" id="A0A507FKM5"/>
<keyword evidence="2 10" id="KW-0808">Transferase</keyword>
<feature type="transmembrane region" description="Helical" evidence="10">
    <location>
        <begin position="153"/>
        <end position="181"/>
    </location>
</feature>
<accession>A0A507FKM5</accession>
<protein>
    <recommendedName>
        <fullName evidence="10">Palmitoyltransferase</fullName>
        <ecNumber evidence="10">2.3.1.225</ecNumber>
    </recommendedName>
</protein>
<evidence type="ECO:0000313" key="12">
    <source>
        <dbReference type="EMBL" id="TPX76874.1"/>
    </source>
</evidence>
<evidence type="ECO:0000313" key="13">
    <source>
        <dbReference type="Proteomes" id="UP000320333"/>
    </source>
</evidence>
<comment type="caution">
    <text evidence="12">The sequence shown here is derived from an EMBL/GenBank/DDBJ whole genome shotgun (WGS) entry which is preliminary data.</text>
</comment>
<dbReference type="InterPro" id="IPR039859">
    <property type="entry name" value="PFA4/ZDH16/20/ERF2-like"/>
</dbReference>
<comment type="domain">
    <text evidence="10">The DHHC domain is required for palmitoyltransferase activity.</text>
</comment>
<dbReference type="Proteomes" id="UP000320333">
    <property type="component" value="Unassembled WGS sequence"/>
</dbReference>
<keyword evidence="3 10" id="KW-0812">Transmembrane</keyword>
<dbReference type="GO" id="GO:0005794">
    <property type="term" value="C:Golgi apparatus"/>
    <property type="evidence" value="ECO:0007669"/>
    <property type="project" value="TreeGrafter"/>
</dbReference>
<dbReference type="Pfam" id="PF01529">
    <property type="entry name" value="DHHC"/>
    <property type="match status" value="1"/>
</dbReference>
<feature type="transmembrane region" description="Helical" evidence="10">
    <location>
        <begin position="30"/>
        <end position="51"/>
    </location>
</feature>
<dbReference type="GO" id="GO:0006612">
    <property type="term" value="P:protein targeting to membrane"/>
    <property type="evidence" value="ECO:0007669"/>
    <property type="project" value="TreeGrafter"/>
</dbReference>